<reference evidence="10 11" key="1">
    <citation type="submission" date="2021-06" db="EMBL/GenBank/DDBJ databases">
        <authorList>
            <person name="Palmer J.M."/>
        </authorList>
    </citation>
    <scope>NUCLEOTIDE SEQUENCE [LARGE SCALE GENOMIC DNA]</scope>
    <source>
        <strain evidence="10 11">XC_2019</strain>
        <tissue evidence="10">Muscle</tissue>
    </source>
</reference>
<keyword evidence="5 8" id="KW-0472">Membrane</keyword>
<dbReference type="InterPro" id="IPR050119">
    <property type="entry name" value="CCR1-9-like"/>
</dbReference>
<comment type="subcellular location">
    <subcellularLocation>
        <location evidence="1">Membrane</location>
        <topology evidence="1">Multi-pass membrane protein</topology>
    </subcellularLocation>
</comment>
<evidence type="ECO:0000256" key="6">
    <source>
        <dbReference type="ARBA" id="ARBA00023170"/>
    </source>
</evidence>
<proteinExistence type="predicted"/>
<name>A0ABV0Q5G4_9TELE</name>
<keyword evidence="4" id="KW-0297">G-protein coupled receptor</keyword>
<organism evidence="10 11">
    <name type="scientific">Xenoophorus captivus</name>
    <dbReference type="NCBI Taxonomy" id="1517983"/>
    <lineage>
        <taxon>Eukaryota</taxon>
        <taxon>Metazoa</taxon>
        <taxon>Chordata</taxon>
        <taxon>Craniata</taxon>
        <taxon>Vertebrata</taxon>
        <taxon>Euteleostomi</taxon>
        <taxon>Actinopterygii</taxon>
        <taxon>Neopterygii</taxon>
        <taxon>Teleostei</taxon>
        <taxon>Neoteleostei</taxon>
        <taxon>Acanthomorphata</taxon>
        <taxon>Ovalentaria</taxon>
        <taxon>Atherinomorphae</taxon>
        <taxon>Cyprinodontiformes</taxon>
        <taxon>Goodeidae</taxon>
        <taxon>Xenoophorus</taxon>
    </lineage>
</organism>
<dbReference type="Gene3D" id="1.20.1070.10">
    <property type="entry name" value="Rhodopsin 7-helix transmembrane proteins"/>
    <property type="match status" value="1"/>
</dbReference>
<dbReference type="PRINTS" id="PR00237">
    <property type="entry name" value="GPCRRHODOPSN"/>
</dbReference>
<keyword evidence="6" id="KW-0675">Receptor</keyword>
<feature type="non-terminal residue" evidence="10">
    <location>
        <position position="1"/>
    </location>
</feature>
<evidence type="ECO:0000256" key="5">
    <source>
        <dbReference type="ARBA" id="ARBA00023136"/>
    </source>
</evidence>
<feature type="transmembrane region" description="Helical" evidence="8">
    <location>
        <begin position="43"/>
        <end position="62"/>
    </location>
</feature>
<keyword evidence="11" id="KW-1185">Reference proteome</keyword>
<accession>A0ABV0Q5G4</accession>
<evidence type="ECO:0000256" key="2">
    <source>
        <dbReference type="ARBA" id="ARBA00022692"/>
    </source>
</evidence>
<feature type="transmembrane region" description="Helical" evidence="8">
    <location>
        <begin position="12"/>
        <end position="31"/>
    </location>
</feature>
<keyword evidence="7" id="KW-0807">Transducer</keyword>
<gene>
    <name evidence="10" type="ORF">XENOCAPTIV_018786</name>
</gene>
<dbReference type="PANTHER" id="PTHR10489:SF932">
    <property type="entry name" value="G-PROTEIN COUPLED RECEPTORS FAMILY 1 PROFILE DOMAIN-CONTAINING PROTEIN"/>
    <property type="match status" value="1"/>
</dbReference>
<sequence>VRFQYALETVSGFILPYAIIITCYVLILRRLRQTRFQRRLRSEILILAIVVTFGIFWFPYHIINMVQVSKSLLAYNHSHETSTPFCSWVLVLITSLLCHQGCC</sequence>
<evidence type="ECO:0000256" key="3">
    <source>
        <dbReference type="ARBA" id="ARBA00022989"/>
    </source>
</evidence>
<dbReference type="InterPro" id="IPR017452">
    <property type="entry name" value="GPCR_Rhodpsn_7TM"/>
</dbReference>
<evidence type="ECO:0000256" key="4">
    <source>
        <dbReference type="ARBA" id="ARBA00023040"/>
    </source>
</evidence>
<evidence type="ECO:0000256" key="1">
    <source>
        <dbReference type="ARBA" id="ARBA00004141"/>
    </source>
</evidence>
<dbReference type="EMBL" id="JAHRIN010000393">
    <property type="protein sequence ID" value="MEQ2191027.1"/>
    <property type="molecule type" value="Genomic_DNA"/>
</dbReference>
<dbReference type="Proteomes" id="UP001434883">
    <property type="component" value="Unassembled WGS sequence"/>
</dbReference>
<dbReference type="SUPFAM" id="SSF81321">
    <property type="entry name" value="Family A G protein-coupled receptor-like"/>
    <property type="match status" value="1"/>
</dbReference>
<dbReference type="PANTHER" id="PTHR10489">
    <property type="entry name" value="CELL ADHESION MOLECULE"/>
    <property type="match status" value="1"/>
</dbReference>
<protein>
    <recommendedName>
        <fullName evidence="9">G-protein coupled receptors family 1 profile domain-containing protein</fullName>
    </recommendedName>
</protein>
<evidence type="ECO:0000313" key="10">
    <source>
        <dbReference type="EMBL" id="MEQ2191027.1"/>
    </source>
</evidence>
<keyword evidence="3 8" id="KW-1133">Transmembrane helix</keyword>
<evidence type="ECO:0000313" key="11">
    <source>
        <dbReference type="Proteomes" id="UP001434883"/>
    </source>
</evidence>
<feature type="domain" description="G-protein coupled receptors family 1 profile" evidence="9">
    <location>
        <begin position="1"/>
        <end position="103"/>
    </location>
</feature>
<dbReference type="InterPro" id="IPR000276">
    <property type="entry name" value="GPCR_Rhodpsn"/>
</dbReference>
<dbReference type="Pfam" id="PF00001">
    <property type="entry name" value="7tm_1"/>
    <property type="match status" value="1"/>
</dbReference>
<evidence type="ECO:0000256" key="7">
    <source>
        <dbReference type="ARBA" id="ARBA00023224"/>
    </source>
</evidence>
<keyword evidence="2 8" id="KW-0812">Transmembrane</keyword>
<evidence type="ECO:0000259" key="9">
    <source>
        <dbReference type="PROSITE" id="PS50262"/>
    </source>
</evidence>
<feature type="transmembrane region" description="Helical" evidence="8">
    <location>
        <begin position="82"/>
        <end position="99"/>
    </location>
</feature>
<comment type="caution">
    <text evidence="10">The sequence shown here is derived from an EMBL/GenBank/DDBJ whole genome shotgun (WGS) entry which is preliminary data.</text>
</comment>
<dbReference type="PROSITE" id="PS50262">
    <property type="entry name" value="G_PROTEIN_RECEP_F1_2"/>
    <property type="match status" value="1"/>
</dbReference>
<evidence type="ECO:0000256" key="8">
    <source>
        <dbReference type="SAM" id="Phobius"/>
    </source>
</evidence>